<feature type="region of interest" description="Disordered" evidence="1">
    <location>
        <begin position="112"/>
        <end position="133"/>
    </location>
</feature>
<gene>
    <name evidence="3" type="ORF">BRCON_1461</name>
</gene>
<reference evidence="3 4" key="1">
    <citation type="submission" date="2018-05" db="EMBL/GenBank/DDBJ databases">
        <title>A metagenomic window into the 2 km-deep terrestrial subsurface aquifer revealed taxonomically and functionally diverse microbial community comprising novel uncultured bacterial lineages.</title>
        <authorList>
            <person name="Kadnikov V.V."/>
            <person name="Mardanov A.V."/>
            <person name="Beletsky A.V."/>
            <person name="Banks D."/>
            <person name="Pimenov N.V."/>
            <person name="Frank Y.A."/>
            <person name="Karnachuk O.V."/>
            <person name="Ravin N.V."/>
        </authorList>
    </citation>
    <scope>NUCLEOTIDE SEQUENCE [LARGE SCALE GENOMIC DNA]</scope>
    <source>
        <strain evidence="3">BY</strain>
    </source>
</reference>
<dbReference type="Proteomes" id="UP000262583">
    <property type="component" value="Chromosome"/>
</dbReference>
<protein>
    <submittedName>
        <fullName evidence="3">TPR/glycosyl transferase domain protein</fullName>
    </submittedName>
</protein>
<accession>A0A2Z4Y5T3</accession>
<name>A0A2Z4Y5T3_SUMC1</name>
<dbReference type="Gene3D" id="3.40.50.2000">
    <property type="entry name" value="Glycogen Phosphorylase B"/>
    <property type="match status" value="2"/>
</dbReference>
<dbReference type="AlphaFoldDB" id="A0A2Z4Y5T3"/>
<dbReference type="KEGG" id="schv:BRCON_1461"/>
<dbReference type="InterPro" id="IPR028098">
    <property type="entry name" value="Glyco_trans_4-like_N"/>
</dbReference>
<evidence type="ECO:0000313" key="3">
    <source>
        <dbReference type="EMBL" id="AXA36238.1"/>
    </source>
</evidence>
<dbReference type="SUPFAM" id="SSF53756">
    <property type="entry name" value="UDP-Glycosyltransferase/glycogen phosphorylase"/>
    <property type="match status" value="1"/>
</dbReference>
<dbReference type="EMBL" id="CP030759">
    <property type="protein sequence ID" value="AXA36238.1"/>
    <property type="molecule type" value="Genomic_DNA"/>
</dbReference>
<proteinExistence type="predicted"/>
<dbReference type="GO" id="GO:0016740">
    <property type="term" value="F:transferase activity"/>
    <property type="evidence" value="ECO:0007669"/>
    <property type="project" value="UniProtKB-KW"/>
</dbReference>
<organism evidence="3 4">
    <name type="scientific">Sumerlaea chitinivorans</name>
    <dbReference type="NCBI Taxonomy" id="2250252"/>
    <lineage>
        <taxon>Bacteria</taxon>
        <taxon>Candidatus Sumerlaeota</taxon>
        <taxon>Candidatus Sumerlaeia</taxon>
        <taxon>Candidatus Sumerlaeales</taxon>
        <taxon>Candidatus Sumerlaeaceae</taxon>
        <taxon>Candidatus Sumerlaea</taxon>
    </lineage>
</organism>
<keyword evidence="3" id="KW-0808">Transferase</keyword>
<evidence type="ECO:0000259" key="2">
    <source>
        <dbReference type="Pfam" id="PF13579"/>
    </source>
</evidence>
<dbReference type="Pfam" id="PF13579">
    <property type="entry name" value="Glyco_trans_4_4"/>
    <property type="match status" value="1"/>
</dbReference>
<feature type="domain" description="Glycosyltransferase subfamily 4-like N-terminal" evidence="2">
    <location>
        <begin position="136"/>
        <end position="271"/>
    </location>
</feature>
<evidence type="ECO:0000313" key="4">
    <source>
        <dbReference type="Proteomes" id="UP000262583"/>
    </source>
</evidence>
<sequence>MRRERMLIITYDYPPALSGVRRMVKFAKFLPEFGIDPIILTTLPLRAFPQDWEAMAEVEAAGYPIYRTPSLDPHYLRGRVAEVPAQLRRWRESLLKILNAPPSPDELRQLEQEGADSATSRKPFVSHKSDAQVGGKPRLTTRCVHLVRRWLYLPDTRFAWLPHAISQAELILEREPVRYVLTTSFPNTTHLIGRWIARRYRVKWVADFRDGWTQNPYFADYPTPLHRRVNRNWERSVVHEASAVLGVSEPIVRHLQRLTPEPEKVHLLPNGFDPDDFESIEPIGFDRFTIAYTGTLFMQRSPESFFAGVRALLDNYRGIEENFQVIFMTQFRPEHEECIRAMGLERVVQNWGLQSYRKALQLQKSADALLVLEGEGKNAEIMITQKVFEYLATGKPILAITPPNALTALLEETGAGICVHPEDIRKIKDRLYELFTGTLTLRRNEEKIRKFHRKELTRRLVEIIRDR</sequence>
<evidence type="ECO:0000256" key="1">
    <source>
        <dbReference type="SAM" id="MobiDB-lite"/>
    </source>
</evidence>